<evidence type="ECO:0000313" key="5">
    <source>
        <dbReference type="Proteomes" id="UP000271631"/>
    </source>
</evidence>
<sequence>MRSYRMSRADDVANLFQRFGASSDGYLETDNSLDYQESSVSSTPSVALQRATSQPSIEQPCAEQSAQNNAPAPDSITPDKTRRIAADTLAKLLAEAVQARQAEAQARNNEALAQSMGKEQLSRTPAHVIAVVSAKGGVGKSTLSAALTSLVKVPGGQTLAIDLDPQDALQHHLNASPDVAGLGGASLSGENWRALLLNGSADADTQLLAYGSLQLDERRSLERFQESDAHWLVRQIARMQLSARDVVILDVPCGDLLMLEQALNAASQVLVVLTADAACYLTLDQMQGWLEPVLAGPQPPVCHYVINQFDASRTFSRDMRDVMAKRLGGRLLGIVHKDNALAEALAYGHNAVQVPSASPGTQDLRVLSHLLITKLLTQDVEETRLS</sequence>
<dbReference type="CDD" id="cd02042">
    <property type="entry name" value="ParAB_family"/>
    <property type="match status" value="1"/>
</dbReference>
<dbReference type="EMBL" id="RBUQ01000061">
    <property type="protein sequence ID" value="RMV41362.1"/>
    <property type="molecule type" value="Genomic_DNA"/>
</dbReference>
<keyword evidence="1" id="KW-0547">Nucleotide-binding</keyword>
<dbReference type="PANTHER" id="PTHR43384:SF6">
    <property type="entry name" value="SEPTUM SITE-DETERMINING PROTEIN MIND HOMOLOG, CHLOROPLASTIC"/>
    <property type="match status" value="1"/>
</dbReference>
<feature type="region of interest" description="Disordered" evidence="3">
    <location>
        <begin position="35"/>
        <end position="79"/>
    </location>
</feature>
<feature type="compositionally biased region" description="Polar residues" evidence="3">
    <location>
        <begin position="35"/>
        <end position="70"/>
    </location>
</feature>
<evidence type="ECO:0000256" key="3">
    <source>
        <dbReference type="SAM" id="MobiDB-lite"/>
    </source>
</evidence>
<gene>
    <name evidence="4" type="ORF">ALP13_03160</name>
</gene>
<dbReference type="SUPFAM" id="SSF52540">
    <property type="entry name" value="P-loop containing nucleoside triphosphate hydrolases"/>
    <property type="match status" value="1"/>
</dbReference>
<name>A0A3M6CBV7_PSEYM</name>
<protein>
    <submittedName>
        <fullName evidence="4">Cell morphology protein</fullName>
    </submittedName>
</protein>
<organism evidence="4 5">
    <name type="scientific">Pseudomonas syringae pv. maculicola</name>
    <dbReference type="NCBI Taxonomy" id="59511"/>
    <lineage>
        <taxon>Bacteria</taxon>
        <taxon>Pseudomonadati</taxon>
        <taxon>Pseudomonadota</taxon>
        <taxon>Gammaproteobacteria</taxon>
        <taxon>Pseudomonadales</taxon>
        <taxon>Pseudomonadaceae</taxon>
        <taxon>Pseudomonas</taxon>
    </lineage>
</organism>
<evidence type="ECO:0000256" key="1">
    <source>
        <dbReference type="ARBA" id="ARBA00022741"/>
    </source>
</evidence>
<dbReference type="Gene3D" id="3.40.50.300">
    <property type="entry name" value="P-loop containing nucleotide triphosphate hydrolases"/>
    <property type="match status" value="1"/>
</dbReference>
<dbReference type="GO" id="GO:0016887">
    <property type="term" value="F:ATP hydrolysis activity"/>
    <property type="evidence" value="ECO:0007669"/>
    <property type="project" value="TreeGrafter"/>
</dbReference>
<dbReference type="GO" id="GO:0051782">
    <property type="term" value="P:negative regulation of cell division"/>
    <property type="evidence" value="ECO:0007669"/>
    <property type="project" value="TreeGrafter"/>
</dbReference>
<dbReference type="PANTHER" id="PTHR43384">
    <property type="entry name" value="SEPTUM SITE-DETERMINING PROTEIN MIND HOMOLOG, CHLOROPLASTIC-RELATED"/>
    <property type="match status" value="1"/>
</dbReference>
<evidence type="ECO:0000313" key="4">
    <source>
        <dbReference type="EMBL" id="RMV41362.1"/>
    </source>
</evidence>
<dbReference type="Proteomes" id="UP000271631">
    <property type="component" value="Unassembled WGS sequence"/>
</dbReference>
<proteinExistence type="predicted"/>
<dbReference type="Pfam" id="PF06564">
    <property type="entry name" value="CBP_BcsQ"/>
    <property type="match status" value="1"/>
</dbReference>
<comment type="caution">
    <text evidence="4">The sequence shown here is derived from an EMBL/GenBank/DDBJ whole genome shotgun (WGS) entry which is preliminary data.</text>
</comment>
<accession>A0A3M6CBV7</accession>
<dbReference type="GO" id="GO:0005829">
    <property type="term" value="C:cytosol"/>
    <property type="evidence" value="ECO:0007669"/>
    <property type="project" value="TreeGrafter"/>
</dbReference>
<dbReference type="GO" id="GO:0005524">
    <property type="term" value="F:ATP binding"/>
    <property type="evidence" value="ECO:0007669"/>
    <property type="project" value="UniProtKB-KW"/>
</dbReference>
<dbReference type="InterPro" id="IPR027417">
    <property type="entry name" value="P-loop_NTPase"/>
</dbReference>
<keyword evidence="2" id="KW-0067">ATP-binding</keyword>
<dbReference type="NCBIfam" id="TIGR03371">
    <property type="entry name" value="cellulose_yhjQ"/>
    <property type="match status" value="1"/>
</dbReference>
<dbReference type="AlphaFoldDB" id="A0A3M6CBV7"/>
<dbReference type="GO" id="GO:0009898">
    <property type="term" value="C:cytoplasmic side of plasma membrane"/>
    <property type="evidence" value="ECO:0007669"/>
    <property type="project" value="TreeGrafter"/>
</dbReference>
<dbReference type="InterPro" id="IPR050625">
    <property type="entry name" value="ParA/MinD_ATPase"/>
</dbReference>
<reference evidence="4 5" key="1">
    <citation type="submission" date="2018-08" db="EMBL/GenBank/DDBJ databases">
        <title>Recombination of ecologically and evolutionarily significant loci maintains genetic cohesion in the Pseudomonas syringae species complex.</title>
        <authorList>
            <person name="Dillon M."/>
            <person name="Thakur S."/>
            <person name="Almeida R.N.D."/>
            <person name="Weir B.S."/>
            <person name="Guttman D.S."/>
        </authorList>
    </citation>
    <scope>NUCLEOTIDE SEQUENCE [LARGE SCALE GENOMIC DNA]</scope>
    <source>
        <strain evidence="4 5">ICMP 11281</strain>
    </source>
</reference>
<dbReference type="InterPro" id="IPR017746">
    <property type="entry name" value="Cellulose_synthase_operon_BcsQ"/>
</dbReference>
<evidence type="ECO:0000256" key="2">
    <source>
        <dbReference type="ARBA" id="ARBA00022840"/>
    </source>
</evidence>